<dbReference type="GO" id="GO:0005576">
    <property type="term" value="C:extracellular region"/>
    <property type="evidence" value="ECO:0007669"/>
    <property type="project" value="UniProtKB-SubCell"/>
</dbReference>
<keyword evidence="7 13" id="KW-0378">Hydrolase</keyword>
<evidence type="ECO:0000256" key="13">
    <source>
        <dbReference type="RuleBase" id="RU000489"/>
    </source>
</evidence>
<evidence type="ECO:0000256" key="2">
    <source>
        <dbReference type="ARBA" id="ARBA00004613"/>
    </source>
</evidence>
<evidence type="ECO:0000313" key="19">
    <source>
        <dbReference type="Proteomes" id="UP000790833"/>
    </source>
</evidence>
<dbReference type="GeneID" id="66116062"/>
<dbReference type="AlphaFoldDB" id="A0A9P7V6N5"/>
<dbReference type="RefSeq" id="XP_043047451.1">
    <property type="nucleotide sequence ID" value="XM_043193442.1"/>
</dbReference>
<keyword evidence="5" id="KW-0147">Chitin-binding</keyword>
<evidence type="ECO:0000256" key="16">
    <source>
        <dbReference type="SAM" id="SignalP"/>
    </source>
</evidence>
<dbReference type="PANTHER" id="PTHR45708:SF49">
    <property type="entry name" value="ENDOCHITINASE"/>
    <property type="match status" value="1"/>
</dbReference>
<keyword evidence="4" id="KW-0964">Secreted</keyword>
<dbReference type="EC" id="3.2.1.14" evidence="3"/>
<dbReference type="Proteomes" id="UP000790833">
    <property type="component" value="Unassembled WGS sequence"/>
</dbReference>
<dbReference type="CDD" id="cd02877">
    <property type="entry name" value="GH18_hevamine_XipI_class_III"/>
    <property type="match status" value="1"/>
</dbReference>
<evidence type="ECO:0000256" key="15">
    <source>
        <dbReference type="SAM" id="MobiDB-lite"/>
    </source>
</evidence>
<evidence type="ECO:0000256" key="3">
    <source>
        <dbReference type="ARBA" id="ARBA00012729"/>
    </source>
</evidence>
<sequence>MVHAMYSRSLLILFAVSLISKLALAFDASASSNVAVYWGQNSGGGQERLRDYCDSSSVDIVLVSFMTAFPSVALNFANQCGDTFSSGLLHCPAIGSDITYCQSMGKKVLLSLGGASGAYGFQSDSEAETFAGTLWNMFGAGSGTEERPFDNAIVDGFDLDIENNNPIGYAALVTKLRQYFATDSSKQYYISAAPQCPYPDASVGDAMAKSDIDFAFIQFYNNYCNLGPNFNWKTWLNYATSVSPNPNIKLYLGLPAASNSAGTGYASASTVEQYLDLIKDSPQFGGISLWDASSGWANTDSLGTTFVEQMKNLLIDSSSPALTSSKISRTSSTSTTSSTSSTSTTSSTSATSTPLLALSTSSTSSTSSTLSTLTTNTFSSSKSSTAPIIISPSSSASTSATSFAAASSTFSPSSSASATSTAASSSSVSTLLPWFTAKSSTTSDIVDALSLSEVATSSSPSLAVSSPVSSTEAQLESETTVEVSSALTSAEVSSAVPSFTSAALATTDLELEVTLSSKTTPVSDLGVVDSTSSTRPRRVVTWAFTETVTATSWVTIPSTTQYSTTTIHSVPGFFQWFF</sequence>
<evidence type="ECO:0000256" key="5">
    <source>
        <dbReference type="ARBA" id="ARBA00022669"/>
    </source>
</evidence>
<dbReference type="FunFam" id="3.20.20.80:FF:000125">
    <property type="entry name" value="CTS1p Endochitinase"/>
    <property type="match status" value="1"/>
</dbReference>
<dbReference type="InterPro" id="IPR017853">
    <property type="entry name" value="GH"/>
</dbReference>
<accession>A0A9P7V6N5</accession>
<keyword evidence="12" id="KW-0624">Polysaccharide degradation</keyword>
<dbReference type="GO" id="GO:0000272">
    <property type="term" value="P:polysaccharide catabolic process"/>
    <property type="evidence" value="ECO:0007669"/>
    <property type="project" value="UniProtKB-KW"/>
</dbReference>
<evidence type="ECO:0000256" key="1">
    <source>
        <dbReference type="ARBA" id="ARBA00000822"/>
    </source>
</evidence>
<evidence type="ECO:0000256" key="11">
    <source>
        <dbReference type="ARBA" id="ARBA00023295"/>
    </source>
</evidence>
<comment type="similarity">
    <text evidence="14">Belongs to the glycosyl hydrolase 18 family.</text>
</comment>
<comment type="caution">
    <text evidence="18">The sequence shown here is derived from an EMBL/GenBank/DDBJ whole genome shotgun (WGS) entry which is preliminary data.</text>
</comment>
<evidence type="ECO:0000259" key="17">
    <source>
        <dbReference type="PROSITE" id="PS51910"/>
    </source>
</evidence>
<comment type="subcellular location">
    <subcellularLocation>
        <location evidence="2">Secreted</location>
    </subcellularLocation>
</comment>
<dbReference type="OrthoDB" id="6020543at2759"/>
<evidence type="ECO:0000256" key="6">
    <source>
        <dbReference type="ARBA" id="ARBA00022729"/>
    </source>
</evidence>
<reference evidence="18" key="1">
    <citation type="submission" date="2021-03" db="EMBL/GenBank/DDBJ databases">
        <authorList>
            <person name="Palmer J.M."/>
        </authorList>
    </citation>
    <scope>NUCLEOTIDE SEQUENCE</scope>
    <source>
        <strain evidence="18">ARV_011</strain>
    </source>
</reference>
<dbReference type="InterPro" id="IPR001579">
    <property type="entry name" value="Glyco_hydro_18_chit_AS"/>
</dbReference>
<organism evidence="18 19">
    <name type="scientific">Scheffersomyces spartinae</name>
    <dbReference type="NCBI Taxonomy" id="45513"/>
    <lineage>
        <taxon>Eukaryota</taxon>
        <taxon>Fungi</taxon>
        <taxon>Dikarya</taxon>
        <taxon>Ascomycota</taxon>
        <taxon>Saccharomycotina</taxon>
        <taxon>Pichiomycetes</taxon>
        <taxon>Debaryomycetaceae</taxon>
        <taxon>Scheffersomyces</taxon>
    </lineage>
</organism>
<name>A0A9P7V6N5_9ASCO</name>
<evidence type="ECO:0000313" key="18">
    <source>
        <dbReference type="EMBL" id="KAG7191899.1"/>
    </source>
</evidence>
<evidence type="ECO:0000256" key="7">
    <source>
        <dbReference type="ARBA" id="ARBA00022801"/>
    </source>
</evidence>
<keyword evidence="9" id="KW-0325">Glycoprotein</keyword>
<gene>
    <name evidence="18" type="primary">CHT1_1</name>
    <name evidence="18" type="ORF">KQ657_002688</name>
</gene>
<keyword evidence="10" id="KW-0119">Carbohydrate metabolism</keyword>
<dbReference type="GO" id="GO:0008061">
    <property type="term" value="F:chitin binding"/>
    <property type="evidence" value="ECO:0007669"/>
    <property type="project" value="UniProtKB-KW"/>
</dbReference>
<keyword evidence="19" id="KW-1185">Reference proteome</keyword>
<evidence type="ECO:0000256" key="9">
    <source>
        <dbReference type="ARBA" id="ARBA00023180"/>
    </source>
</evidence>
<dbReference type="GO" id="GO:0006032">
    <property type="term" value="P:chitin catabolic process"/>
    <property type="evidence" value="ECO:0007669"/>
    <property type="project" value="UniProtKB-KW"/>
</dbReference>
<dbReference type="SUPFAM" id="SSF51445">
    <property type="entry name" value="(Trans)glycosidases"/>
    <property type="match status" value="1"/>
</dbReference>
<dbReference type="Gene3D" id="3.20.20.80">
    <property type="entry name" value="Glycosidases"/>
    <property type="match status" value="1"/>
</dbReference>
<feature type="signal peptide" evidence="16">
    <location>
        <begin position="1"/>
        <end position="25"/>
    </location>
</feature>
<dbReference type="PANTHER" id="PTHR45708">
    <property type="entry name" value="ENDOCHITINASE"/>
    <property type="match status" value="1"/>
</dbReference>
<protein>
    <recommendedName>
        <fullName evidence="3">chitinase</fullName>
        <ecNumber evidence="3">3.2.1.14</ecNumber>
    </recommendedName>
</protein>
<dbReference type="InterPro" id="IPR045321">
    <property type="entry name" value="Cts1-like"/>
</dbReference>
<keyword evidence="8" id="KW-0146">Chitin degradation</keyword>
<dbReference type="EMBL" id="JAHMUF010000022">
    <property type="protein sequence ID" value="KAG7191899.1"/>
    <property type="molecule type" value="Genomic_DNA"/>
</dbReference>
<dbReference type="PROSITE" id="PS01095">
    <property type="entry name" value="GH18_1"/>
    <property type="match status" value="1"/>
</dbReference>
<feature type="chain" id="PRO_5040342404" description="chitinase" evidence="16">
    <location>
        <begin position="26"/>
        <end position="578"/>
    </location>
</feature>
<dbReference type="InterPro" id="IPR001223">
    <property type="entry name" value="Glyco_hydro18_cat"/>
</dbReference>
<keyword evidence="11 13" id="KW-0326">Glycosidase</keyword>
<keyword evidence="6 16" id="KW-0732">Signal</keyword>
<evidence type="ECO:0000256" key="8">
    <source>
        <dbReference type="ARBA" id="ARBA00023024"/>
    </source>
</evidence>
<dbReference type="GO" id="GO:0008843">
    <property type="term" value="F:endochitinase activity"/>
    <property type="evidence" value="ECO:0007669"/>
    <property type="project" value="UniProtKB-EC"/>
</dbReference>
<feature type="domain" description="GH18" evidence="17">
    <location>
        <begin position="32"/>
        <end position="313"/>
    </location>
</feature>
<proteinExistence type="inferred from homology"/>
<dbReference type="InterPro" id="IPR050542">
    <property type="entry name" value="Glycosyl_Hydrlase18_Chitinase"/>
</dbReference>
<dbReference type="PROSITE" id="PS51910">
    <property type="entry name" value="GH18_2"/>
    <property type="match status" value="1"/>
</dbReference>
<evidence type="ECO:0000256" key="10">
    <source>
        <dbReference type="ARBA" id="ARBA00023277"/>
    </source>
</evidence>
<evidence type="ECO:0000256" key="14">
    <source>
        <dbReference type="RuleBase" id="RU004453"/>
    </source>
</evidence>
<feature type="region of interest" description="Disordered" evidence="15">
    <location>
        <begin position="323"/>
        <end position="387"/>
    </location>
</feature>
<dbReference type="Pfam" id="PF00704">
    <property type="entry name" value="Glyco_hydro_18"/>
    <property type="match status" value="1"/>
</dbReference>
<evidence type="ECO:0000256" key="12">
    <source>
        <dbReference type="ARBA" id="ARBA00023326"/>
    </source>
</evidence>
<evidence type="ECO:0000256" key="4">
    <source>
        <dbReference type="ARBA" id="ARBA00022525"/>
    </source>
</evidence>
<comment type="catalytic activity">
    <reaction evidence="1">
        <text>Random endo-hydrolysis of N-acetyl-beta-D-glucosaminide (1-&gt;4)-beta-linkages in chitin and chitodextrins.</text>
        <dbReference type="EC" id="3.2.1.14"/>
    </reaction>
</comment>